<evidence type="ECO:0000259" key="1">
    <source>
        <dbReference type="Pfam" id="PF13673"/>
    </source>
</evidence>
<evidence type="ECO:0000313" key="3">
    <source>
        <dbReference type="Proteomes" id="UP000094165"/>
    </source>
</evidence>
<keyword evidence="3" id="KW-1185">Reference proteome</keyword>
<dbReference type="AlphaFoldDB" id="A0A1E5CXU4"/>
<comment type="caution">
    <text evidence="2">The sequence shown here is derived from an EMBL/GenBank/DDBJ whole genome shotgun (WGS) entry which is preliminary data.</text>
</comment>
<gene>
    <name evidence="2" type="ORF">A130_17055</name>
</gene>
<protein>
    <submittedName>
        <fullName evidence="2">GNAT family N-acetyltransferase</fullName>
    </submittedName>
</protein>
<accession>A0A1E5CXU4</accession>
<keyword evidence="2" id="KW-0808">Transferase</keyword>
<dbReference type="InterPro" id="IPR016181">
    <property type="entry name" value="Acyl_CoA_acyltransferase"/>
</dbReference>
<dbReference type="EMBL" id="AJYW02000148">
    <property type="protein sequence ID" value="OEE75590.1"/>
    <property type="molecule type" value="Genomic_DNA"/>
</dbReference>
<dbReference type="Pfam" id="PF13673">
    <property type="entry name" value="Acetyltransf_10"/>
    <property type="match status" value="1"/>
</dbReference>
<dbReference type="Proteomes" id="UP000094165">
    <property type="component" value="Unassembled WGS sequence"/>
</dbReference>
<dbReference type="RefSeq" id="WP_017051020.1">
    <property type="nucleotide sequence ID" value="NZ_AJYW02000148.1"/>
</dbReference>
<sequence length="141" mass="16340">MSEVKIEQLDPIKIPLIKKLYKDHYPSAKAKKSELIITISESNQLSGVVRFREIEHFRLLTGMLTIPEKRGMGLANKLMAHCKSNILTRSDYCFAYSHLELFYQKHCFIRVEVDDMPNSVKCLFLRYVNSGKDLIPMQFVG</sequence>
<name>A0A1E5CXU4_9VIBR</name>
<dbReference type="GO" id="GO:0016740">
    <property type="term" value="F:transferase activity"/>
    <property type="evidence" value="ECO:0007669"/>
    <property type="project" value="UniProtKB-KW"/>
</dbReference>
<dbReference type="InterPro" id="IPR000182">
    <property type="entry name" value="GNAT_dom"/>
</dbReference>
<organism evidence="2 3">
    <name type="scientific">Vibrio genomosp. F6 str. FF-238</name>
    <dbReference type="NCBI Taxonomy" id="1191298"/>
    <lineage>
        <taxon>Bacteria</taxon>
        <taxon>Pseudomonadati</taxon>
        <taxon>Pseudomonadota</taxon>
        <taxon>Gammaproteobacteria</taxon>
        <taxon>Vibrionales</taxon>
        <taxon>Vibrionaceae</taxon>
        <taxon>Vibrio</taxon>
    </lineage>
</organism>
<proteinExistence type="predicted"/>
<evidence type="ECO:0000313" key="2">
    <source>
        <dbReference type="EMBL" id="OEE75590.1"/>
    </source>
</evidence>
<feature type="domain" description="N-acetyltransferase" evidence="1">
    <location>
        <begin position="31"/>
        <end position="112"/>
    </location>
</feature>
<dbReference type="Gene3D" id="3.40.630.30">
    <property type="match status" value="1"/>
</dbReference>
<dbReference type="SUPFAM" id="SSF55729">
    <property type="entry name" value="Acyl-CoA N-acyltransferases (Nat)"/>
    <property type="match status" value="1"/>
</dbReference>
<reference evidence="2 3" key="1">
    <citation type="journal article" date="2012" name="Science">
        <title>Ecological populations of bacteria act as socially cohesive units of antibiotic production and resistance.</title>
        <authorList>
            <person name="Cordero O.X."/>
            <person name="Wildschutte H."/>
            <person name="Kirkup B."/>
            <person name="Proehl S."/>
            <person name="Ngo L."/>
            <person name="Hussain F."/>
            <person name="Le Roux F."/>
            <person name="Mincer T."/>
            <person name="Polz M.F."/>
        </authorList>
    </citation>
    <scope>NUCLEOTIDE SEQUENCE [LARGE SCALE GENOMIC DNA]</scope>
    <source>
        <strain evidence="2 3">FF-238</strain>
    </source>
</reference>